<proteinExistence type="predicted"/>
<accession>B8HSC4</accession>
<protein>
    <submittedName>
        <fullName evidence="1">Uncharacterized protein</fullName>
    </submittedName>
</protein>
<dbReference type="HOGENOM" id="CLU_2315600_0_0_3"/>
<organism evidence="1">
    <name type="scientific">Cyanothece sp. (strain PCC 7425 / ATCC 29141)</name>
    <dbReference type="NCBI Taxonomy" id="395961"/>
    <lineage>
        <taxon>Bacteria</taxon>
        <taxon>Bacillati</taxon>
        <taxon>Cyanobacteriota</taxon>
        <taxon>Cyanophyceae</taxon>
        <taxon>Gomontiellales</taxon>
        <taxon>Cyanothecaceae</taxon>
        <taxon>Cyanothece</taxon>
    </lineage>
</organism>
<name>B8HSC4_CYAP4</name>
<gene>
    <name evidence="1" type="ordered locus">Cyan7425_1863</name>
</gene>
<reference evidence="1" key="1">
    <citation type="submission" date="2009-01" db="EMBL/GenBank/DDBJ databases">
        <title>Complete sequence of chromosome Cyanothece sp. PCC 7425.</title>
        <authorList>
            <consortium name="US DOE Joint Genome Institute"/>
            <person name="Lucas S."/>
            <person name="Copeland A."/>
            <person name="Lapidus A."/>
            <person name="Glavina del Rio T."/>
            <person name="Dalin E."/>
            <person name="Tice H."/>
            <person name="Bruce D."/>
            <person name="Goodwin L."/>
            <person name="Pitluck S."/>
            <person name="Sims D."/>
            <person name="Meineke L."/>
            <person name="Brettin T."/>
            <person name="Detter J.C."/>
            <person name="Han C."/>
            <person name="Larimer F."/>
            <person name="Land M."/>
            <person name="Hauser L."/>
            <person name="Kyrpides N."/>
            <person name="Ovchinnikova G."/>
            <person name="Liberton M."/>
            <person name="Stoeckel J."/>
            <person name="Banerjee A."/>
            <person name="Singh A."/>
            <person name="Page L."/>
            <person name="Sato H."/>
            <person name="Zhao L."/>
            <person name="Sherman L."/>
            <person name="Pakrasi H."/>
            <person name="Richardson P."/>
        </authorList>
    </citation>
    <scope>NUCLEOTIDE SEQUENCE</scope>
    <source>
        <strain evidence="1">PCC 7425</strain>
    </source>
</reference>
<dbReference type="EMBL" id="CP001344">
    <property type="protein sequence ID" value="ACL44230.1"/>
    <property type="molecule type" value="Genomic_DNA"/>
</dbReference>
<dbReference type="AlphaFoldDB" id="B8HSC4"/>
<dbReference type="KEGG" id="cyn:Cyan7425_1863"/>
<sequence length="99" mass="11217">MVELRQRGSGHFISLQDAKDALHCLRDTVFPMDEISIISGGNVINSSDFLHGECENFEWERPPTDLYVTVEGIHEDLLRAEATFSCHCIQDWNVSDLPP</sequence>
<evidence type="ECO:0000313" key="1">
    <source>
        <dbReference type="EMBL" id="ACL44230.1"/>
    </source>
</evidence>